<dbReference type="InterPro" id="IPR009003">
    <property type="entry name" value="Peptidase_S1_PA"/>
</dbReference>
<dbReference type="FunFam" id="2.40.10.10:FF:000068">
    <property type="entry name" value="transmembrane protease serine 2"/>
    <property type="match status" value="1"/>
</dbReference>
<dbReference type="SMART" id="SM00020">
    <property type="entry name" value="Tryp_SPc"/>
    <property type="match status" value="1"/>
</dbReference>
<feature type="non-terminal residue" evidence="3">
    <location>
        <position position="1"/>
    </location>
</feature>
<name>A0A4S2J9I7_9HYME</name>
<reference evidence="3 4" key="1">
    <citation type="journal article" date="2019" name="Philos. Trans. R. Soc. Lond., B, Biol. Sci.">
        <title>Ant behaviour and brain gene expression of defending hosts depend on the ecological success of the intruding social parasite.</title>
        <authorList>
            <person name="Kaur R."/>
            <person name="Stoldt M."/>
            <person name="Jongepier E."/>
            <person name="Feldmeyer B."/>
            <person name="Menzel F."/>
            <person name="Bornberg-Bauer E."/>
            <person name="Foitzik S."/>
        </authorList>
    </citation>
    <scope>NUCLEOTIDE SEQUENCE [LARGE SCALE GENOMIC DNA]</scope>
    <source>
        <tissue evidence="3">Whole body</tissue>
    </source>
</reference>
<dbReference type="GO" id="GO:0004252">
    <property type="term" value="F:serine-type endopeptidase activity"/>
    <property type="evidence" value="ECO:0007669"/>
    <property type="project" value="InterPro"/>
</dbReference>
<protein>
    <recommendedName>
        <fullName evidence="2">Peptidase S1 domain-containing protein</fullName>
    </recommendedName>
</protein>
<dbReference type="Pfam" id="PF00089">
    <property type="entry name" value="Trypsin"/>
    <property type="match status" value="1"/>
</dbReference>
<keyword evidence="4" id="KW-1185">Reference proteome</keyword>
<dbReference type="InterPro" id="IPR043504">
    <property type="entry name" value="Peptidase_S1_PA_chymotrypsin"/>
</dbReference>
<organism evidence="3 4">
    <name type="scientific">Temnothorax longispinosus</name>
    <dbReference type="NCBI Taxonomy" id="300112"/>
    <lineage>
        <taxon>Eukaryota</taxon>
        <taxon>Metazoa</taxon>
        <taxon>Ecdysozoa</taxon>
        <taxon>Arthropoda</taxon>
        <taxon>Hexapoda</taxon>
        <taxon>Insecta</taxon>
        <taxon>Pterygota</taxon>
        <taxon>Neoptera</taxon>
        <taxon>Endopterygota</taxon>
        <taxon>Hymenoptera</taxon>
        <taxon>Apocrita</taxon>
        <taxon>Aculeata</taxon>
        <taxon>Formicoidea</taxon>
        <taxon>Formicidae</taxon>
        <taxon>Myrmicinae</taxon>
        <taxon>Temnothorax</taxon>
    </lineage>
</organism>
<dbReference type="STRING" id="300112.A0A4S2J9I7"/>
<evidence type="ECO:0000313" key="3">
    <source>
        <dbReference type="EMBL" id="TGZ31955.1"/>
    </source>
</evidence>
<gene>
    <name evidence="3" type="ORF">DBV15_05692</name>
</gene>
<comment type="caution">
    <text evidence="3">The sequence shown here is derived from an EMBL/GenBank/DDBJ whole genome shotgun (WGS) entry which is preliminary data.</text>
</comment>
<dbReference type="PANTHER" id="PTHR24250">
    <property type="entry name" value="CHYMOTRYPSIN-RELATED"/>
    <property type="match status" value="1"/>
</dbReference>
<dbReference type="Gene3D" id="2.40.10.10">
    <property type="entry name" value="Trypsin-like serine proteases"/>
    <property type="match status" value="2"/>
</dbReference>
<dbReference type="Proteomes" id="UP000310200">
    <property type="component" value="Unassembled WGS sequence"/>
</dbReference>
<accession>A0A4S2J9I7</accession>
<dbReference type="InterPro" id="IPR001314">
    <property type="entry name" value="Peptidase_S1A"/>
</dbReference>
<dbReference type="PROSITE" id="PS50240">
    <property type="entry name" value="TRYPSIN_DOM"/>
    <property type="match status" value="1"/>
</dbReference>
<sequence length="234" mass="26107">NPDLYKGPLGSRDAPIGKFPYQVILRYENISGPGIDCGGSILNNRNILTSAFCINLDELDKLKAHVGTNFFTVPGDIYDVANVTIHEKYNNTTEDYDIALIHLKTPIEYNKLVQPINLMTTDKDLFGNPCTLTGWGSRGAFQVVVDSLQEVELIVWDNQEDLATTQFRALTGEKELALQYHPGSPLVANGNLIGILSRKLPDELSAPTYDSYESRLKIFTRVSDLKWISTNLKN</sequence>
<evidence type="ECO:0000259" key="2">
    <source>
        <dbReference type="PROSITE" id="PS50240"/>
    </source>
</evidence>
<dbReference type="GO" id="GO:0006508">
    <property type="term" value="P:proteolysis"/>
    <property type="evidence" value="ECO:0007669"/>
    <property type="project" value="InterPro"/>
</dbReference>
<feature type="domain" description="Peptidase S1" evidence="2">
    <location>
        <begin position="8"/>
        <end position="233"/>
    </location>
</feature>
<dbReference type="AlphaFoldDB" id="A0A4S2J9I7"/>
<proteinExistence type="predicted"/>
<dbReference type="SUPFAM" id="SSF50494">
    <property type="entry name" value="Trypsin-like serine proteases"/>
    <property type="match status" value="1"/>
</dbReference>
<dbReference type="EMBL" id="QBLH01003978">
    <property type="protein sequence ID" value="TGZ31955.1"/>
    <property type="molecule type" value="Genomic_DNA"/>
</dbReference>
<evidence type="ECO:0000256" key="1">
    <source>
        <dbReference type="ARBA" id="ARBA00023157"/>
    </source>
</evidence>
<keyword evidence="1" id="KW-1015">Disulfide bond</keyword>
<dbReference type="PANTHER" id="PTHR24250:SF27">
    <property type="entry name" value="ELASTASE 2 LIKE"/>
    <property type="match status" value="1"/>
</dbReference>
<dbReference type="CDD" id="cd00190">
    <property type="entry name" value="Tryp_SPc"/>
    <property type="match status" value="1"/>
</dbReference>
<dbReference type="PRINTS" id="PR00722">
    <property type="entry name" value="CHYMOTRYPSIN"/>
</dbReference>
<dbReference type="InterPro" id="IPR001254">
    <property type="entry name" value="Trypsin_dom"/>
</dbReference>
<evidence type="ECO:0000313" key="4">
    <source>
        <dbReference type="Proteomes" id="UP000310200"/>
    </source>
</evidence>